<dbReference type="Proteomes" id="UP000604046">
    <property type="component" value="Unassembled WGS sequence"/>
</dbReference>
<organism evidence="1 2">
    <name type="scientific">Symbiodinium natans</name>
    <dbReference type="NCBI Taxonomy" id="878477"/>
    <lineage>
        <taxon>Eukaryota</taxon>
        <taxon>Sar</taxon>
        <taxon>Alveolata</taxon>
        <taxon>Dinophyceae</taxon>
        <taxon>Suessiales</taxon>
        <taxon>Symbiodiniaceae</taxon>
        <taxon>Symbiodinium</taxon>
    </lineage>
</organism>
<dbReference type="OrthoDB" id="437464at2759"/>
<comment type="caution">
    <text evidence="1">The sequence shown here is derived from an EMBL/GenBank/DDBJ whole genome shotgun (WGS) entry which is preliminary data.</text>
</comment>
<proteinExistence type="predicted"/>
<reference evidence="1" key="1">
    <citation type="submission" date="2021-02" db="EMBL/GenBank/DDBJ databases">
        <authorList>
            <person name="Dougan E. K."/>
            <person name="Rhodes N."/>
            <person name="Thang M."/>
            <person name="Chan C."/>
        </authorList>
    </citation>
    <scope>NUCLEOTIDE SEQUENCE</scope>
</reference>
<dbReference type="GO" id="GO:0003824">
    <property type="term" value="F:catalytic activity"/>
    <property type="evidence" value="ECO:0007669"/>
    <property type="project" value="InterPro"/>
</dbReference>
<dbReference type="Gene3D" id="3.40.140.10">
    <property type="entry name" value="Cytidine Deaminase, domain 2"/>
    <property type="match status" value="1"/>
</dbReference>
<evidence type="ECO:0000313" key="1">
    <source>
        <dbReference type="EMBL" id="CAE7191594.1"/>
    </source>
</evidence>
<gene>
    <name evidence="1" type="ORF">SNAT2548_LOCUS5059</name>
</gene>
<evidence type="ECO:0000313" key="2">
    <source>
        <dbReference type="Proteomes" id="UP000604046"/>
    </source>
</evidence>
<sequence>MKLKGLMKAALARSNELLANDALRLLSRLMRKRGLIMEPTAFKGISQRLLESALMMQCPDIDQVEAEALSAGSCWAHSLPAEKRPELLKRNEQLMAELVNRNLPQWLECRWAHDADAFRLRLALDCWDRRGCYEDVEGTGLYGAICMELGEPERARSRFEHLRERIDFRLAYQPGFLEDLLTMNLWSRAKSAKPPGDSSDLADLVQKAAQLAFRGASTGILRRRHGAVLFEGGDNGYKVVAEGFNHIAAPLPAERAAALAGAKARVTQRHAEVHCLLQLRRLADAKQKQMLIVEVADVGPGLGWAEPCSRGCVQLLTKYGLTPIFFTDGQGALVERQLQHDPDLDVPYKTYARRLSDDRISERAWLDISSKMEMEQVVN</sequence>
<protein>
    <submittedName>
        <fullName evidence="1">Uncharacterized protein</fullName>
    </submittedName>
</protein>
<dbReference type="EMBL" id="CAJNDS010000315">
    <property type="protein sequence ID" value="CAE7191594.1"/>
    <property type="molecule type" value="Genomic_DNA"/>
</dbReference>
<dbReference type="SUPFAM" id="SSF53927">
    <property type="entry name" value="Cytidine deaminase-like"/>
    <property type="match status" value="1"/>
</dbReference>
<keyword evidence="2" id="KW-1185">Reference proteome</keyword>
<name>A0A812J3H9_9DINO</name>
<accession>A0A812J3H9</accession>
<dbReference type="AlphaFoldDB" id="A0A812J3H9"/>
<dbReference type="InterPro" id="IPR016193">
    <property type="entry name" value="Cytidine_deaminase-like"/>
</dbReference>